<keyword evidence="1" id="KW-0547">Nucleotide-binding</keyword>
<gene>
    <name evidence="1" type="ORF">HNR73_007169</name>
</gene>
<keyword evidence="2" id="KW-1185">Reference proteome</keyword>
<keyword evidence="1" id="KW-0378">Hydrolase</keyword>
<dbReference type="Gene3D" id="3.30.160.800">
    <property type="match status" value="1"/>
</dbReference>
<sequence>MPFPKAITDAEVDRLQHETDLMTERCLLFVACTRARERLHVSWADTPSRFLVEAGVA</sequence>
<evidence type="ECO:0000313" key="2">
    <source>
        <dbReference type="Proteomes" id="UP000548476"/>
    </source>
</evidence>
<dbReference type="InterPro" id="IPR027417">
    <property type="entry name" value="P-loop_NTPase"/>
</dbReference>
<organism evidence="1 2">
    <name type="scientific">Phytomonospora endophytica</name>
    <dbReference type="NCBI Taxonomy" id="714109"/>
    <lineage>
        <taxon>Bacteria</taxon>
        <taxon>Bacillati</taxon>
        <taxon>Actinomycetota</taxon>
        <taxon>Actinomycetes</taxon>
        <taxon>Micromonosporales</taxon>
        <taxon>Micromonosporaceae</taxon>
        <taxon>Phytomonospora</taxon>
    </lineage>
</organism>
<dbReference type="GO" id="GO:0004386">
    <property type="term" value="F:helicase activity"/>
    <property type="evidence" value="ECO:0007669"/>
    <property type="project" value="UniProtKB-KW"/>
</dbReference>
<comment type="caution">
    <text evidence="1">The sequence shown here is derived from an EMBL/GenBank/DDBJ whole genome shotgun (WGS) entry which is preliminary data.</text>
</comment>
<protein>
    <submittedName>
        <fullName evidence="1">Superfamily I DNA/RNA helicase</fullName>
    </submittedName>
</protein>
<name>A0A841FSM7_9ACTN</name>
<keyword evidence="1" id="KW-0347">Helicase</keyword>
<dbReference type="RefSeq" id="WP_184792372.1">
    <property type="nucleotide sequence ID" value="NZ_BONT01000077.1"/>
</dbReference>
<dbReference type="EMBL" id="JACHGT010000021">
    <property type="protein sequence ID" value="MBB6039275.1"/>
    <property type="molecule type" value="Genomic_DNA"/>
</dbReference>
<dbReference type="AlphaFoldDB" id="A0A841FSM7"/>
<proteinExistence type="predicted"/>
<dbReference type="Proteomes" id="UP000548476">
    <property type="component" value="Unassembled WGS sequence"/>
</dbReference>
<evidence type="ECO:0000313" key="1">
    <source>
        <dbReference type="EMBL" id="MBB6039275.1"/>
    </source>
</evidence>
<reference evidence="1 2" key="1">
    <citation type="submission" date="2020-08" db="EMBL/GenBank/DDBJ databases">
        <title>Genomic Encyclopedia of Type Strains, Phase IV (KMG-IV): sequencing the most valuable type-strain genomes for metagenomic binning, comparative biology and taxonomic classification.</title>
        <authorList>
            <person name="Goeker M."/>
        </authorList>
    </citation>
    <scope>NUCLEOTIDE SEQUENCE [LARGE SCALE GENOMIC DNA]</scope>
    <source>
        <strain evidence="1 2">YIM 65646</strain>
    </source>
</reference>
<accession>A0A841FSM7</accession>
<keyword evidence="1" id="KW-0067">ATP-binding</keyword>
<dbReference type="SUPFAM" id="SSF52540">
    <property type="entry name" value="P-loop containing nucleoside triphosphate hydrolases"/>
    <property type="match status" value="1"/>
</dbReference>